<keyword evidence="1" id="KW-1133">Transmembrane helix</keyword>
<comment type="caution">
    <text evidence="2">The sequence shown here is derived from an EMBL/GenBank/DDBJ whole genome shotgun (WGS) entry which is preliminary data.</text>
</comment>
<feature type="transmembrane region" description="Helical" evidence="1">
    <location>
        <begin position="147"/>
        <end position="172"/>
    </location>
</feature>
<organism evidence="2 3">
    <name type="scientific">Pseudoalteromonas luteoviolacea DSM 6061</name>
    <dbReference type="NCBI Taxonomy" id="1365250"/>
    <lineage>
        <taxon>Bacteria</taxon>
        <taxon>Pseudomonadati</taxon>
        <taxon>Pseudomonadota</taxon>
        <taxon>Gammaproteobacteria</taxon>
        <taxon>Alteromonadales</taxon>
        <taxon>Pseudoalteromonadaceae</taxon>
        <taxon>Pseudoalteromonas</taxon>
    </lineage>
</organism>
<evidence type="ECO:0000256" key="1">
    <source>
        <dbReference type="SAM" id="Phobius"/>
    </source>
</evidence>
<proteinExistence type="predicted"/>
<accession>A0A166VYC3</accession>
<keyword evidence="1" id="KW-0472">Membrane</keyword>
<evidence type="ECO:0000313" key="2">
    <source>
        <dbReference type="EMBL" id="KZN34411.1"/>
    </source>
</evidence>
<name>A0A166VYC3_9GAMM</name>
<protein>
    <submittedName>
        <fullName evidence="2">Uncharacterized protein</fullName>
    </submittedName>
</protein>
<dbReference type="AlphaFoldDB" id="A0A166VYC3"/>
<gene>
    <name evidence="2" type="ORF">N475_19220</name>
</gene>
<sequence length="221" mass="24828">MKNNSSLLEWVFQFMGLNGAVELPSNGVFIATLLFVSIIISLLFKANLVKAIELYISSSSRKLQILKDIDDTNCIDENIQAINTESLNEAAFYANTKIRAGVGLREALINFEKKHTKATWYHLKHAKGFIEVDGGDIHIKYGFIHKLFYRACVTLIVLCTLLFAFSGVVASLSFSIDLYFTAQLFGFCLVNLLIVFILIFLIEPIKSALYLEKVITDSKID</sequence>
<keyword evidence="3" id="KW-1185">Reference proteome</keyword>
<dbReference type="EMBL" id="AUYB01000118">
    <property type="protein sequence ID" value="KZN34411.1"/>
    <property type="molecule type" value="Genomic_DNA"/>
</dbReference>
<reference evidence="2 3" key="1">
    <citation type="submission" date="2013-07" db="EMBL/GenBank/DDBJ databases">
        <title>Comparative Genomic and Metabolomic Analysis of Twelve Strains of Pseudoalteromonas luteoviolacea.</title>
        <authorList>
            <person name="Vynne N.G."/>
            <person name="Mansson M."/>
            <person name="Gram L."/>
        </authorList>
    </citation>
    <scope>NUCLEOTIDE SEQUENCE [LARGE SCALE GENOMIC DNA]</scope>
    <source>
        <strain evidence="2 3">DSM 6061</strain>
    </source>
</reference>
<feature type="transmembrane region" description="Helical" evidence="1">
    <location>
        <begin position="23"/>
        <end position="44"/>
    </location>
</feature>
<dbReference type="Proteomes" id="UP000076643">
    <property type="component" value="Unassembled WGS sequence"/>
</dbReference>
<keyword evidence="1" id="KW-0812">Transmembrane</keyword>
<feature type="transmembrane region" description="Helical" evidence="1">
    <location>
        <begin position="178"/>
        <end position="202"/>
    </location>
</feature>
<dbReference type="RefSeq" id="WP_063365631.1">
    <property type="nucleotide sequence ID" value="NZ_AQHB01000049.1"/>
</dbReference>
<evidence type="ECO:0000313" key="3">
    <source>
        <dbReference type="Proteomes" id="UP000076643"/>
    </source>
</evidence>